<feature type="transmembrane region" description="Helical" evidence="6">
    <location>
        <begin position="145"/>
        <end position="168"/>
    </location>
</feature>
<dbReference type="Pfam" id="PF01594">
    <property type="entry name" value="AI-2E_transport"/>
    <property type="match status" value="1"/>
</dbReference>
<dbReference type="Proteomes" id="UP000502004">
    <property type="component" value="Chromosome"/>
</dbReference>
<evidence type="ECO:0000256" key="5">
    <source>
        <dbReference type="ARBA" id="ARBA00023136"/>
    </source>
</evidence>
<feature type="transmembrane region" description="Helical" evidence="6">
    <location>
        <begin position="205"/>
        <end position="225"/>
    </location>
</feature>
<evidence type="ECO:0000256" key="3">
    <source>
        <dbReference type="ARBA" id="ARBA00022692"/>
    </source>
</evidence>
<name>A0AAE6YJ96_9GAMM</name>
<feature type="transmembrane region" description="Helical" evidence="6">
    <location>
        <begin position="302"/>
        <end position="331"/>
    </location>
</feature>
<protein>
    <submittedName>
        <fullName evidence="7">AI-2E family transporter</fullName>
    </submittedName>
</protein>
<feature type="transmembrane region" description="Helical" evidence="6">
    <location>
        <begin position="12"/>
        <end position="38"/>
    </location>
</feature>
<feature type="transmembrane region" description="Helical" evidence="6">
    <location>
        <begin position="260"/>
        <end position="281"/>
    </location>
</feature>
<gene>
    <name evidence="7" type="ORF">E4K63_02640</name>
</gene>
<dbReference type="RefSeq" id="WP_133941337.1">
    <property type="nucleotide sequence ID" value="NZ_CP038241.1"/>
</dbReference>
<proteinExistence type="inferred from homology"/>
<keyword evidence="5 6" id="KW-0472">Membrane</keyword>
<reference evidence="7 8" key="1">
    <citation type="submission" date="2019-03" db="EMBL/GenBank/DDBJ databases">
        <title>Complete Genome Sequence of Allofrancisella inopinata Strain SYSU YG23 Isolated from Water-Cooling Systems in China.</title>
        <authorList>
            <person name="Ohrman C."/>
            <person name="Uneklint I."/>
            <person name="Sjodin A."/>
        </authorList>
    </citation>
    <scope>NUCLEOTIDE SEQUENCE [LARGE SCALE GENOMIC DNA]</scope>
    <source>
        <strain evidence="7 8">SYSU YG23</strain>
    </source>
</reference>
<comment type="subcellular location">
    <subcellularLocation>
        <location evidence="1">Membrane</location>
        <topology evidence="1">Multi-pass membrane protein</topology>
    </subcellularLocation>
</comment>
<feature type="transmembrane region" description="Helical" evidence="6">
    <location>
        <begin position="58"/>
        <end position="80"/>
    </location>
</feature>
<evidence type="ECO:0000256" key="1">
    <source>
        <dbReference type="ARBA" id="ARBA00004141"/>
    </source>
</evidence>
<keyword evidence="8" id="KW-1185">Reference proteome</keyword>
<dbReference type="InterPro" id="IPR002549">
    <property type="entry name" value="AI-2E-like"/>
</dbReference>
<dbReference type="EMBL" id="CP038241">
    <property type="protein sequence ID" value="QIV95787.1"/>
    <property type="molecule type" value="Genomic_DNA"/>
</dbReference>
<dbReference type="AlphaFoldDB" id="A0AAE6YJ96"/>
<dbReference type="PANTHER" id="PTHR21716:SF4">
    <property type="entry name" value="TRANSMEMBRANE PROTEIN 245"/>
    <property type="match status" value="1"/>
</dbReference>
<evidence type="ECO:0000256" key="2">
    <source>
        <dbReference type="ARBA" id="ARBA00009773"/>
    </source>
</evidence>
<dbReference type="KEGG" id="aii:E4K63_02640"/>
<evidence type="ECO:0000256" key="4">
    <source>
        <dbReference type="ARBA" id="ARBA00022989"/>
    </source>
</evidence>
<feature type="transmembrane region" description="Helical" evidence="6">
    <location>
        <begin position="232"/>
        <end position="254"/>
    </location>
</feature>
<dbReference type="PANTHER" id="PTHR21716">
    <property type="entry name" value="TRANSMEMBRANE PROTEIN"/>
    <property type="match status" value="1"/>
</dbReference>
<sequence>MTISVIKKLSIITFSSILAMWILYPFIYPILFAGLLAIVLAPLQKYLEGYLNKFKSSLLITISILLCVFIPLITIVSYAINETIQYLQHTESLSQTLTQLSEYVSKIPYAGKYLQLHFNNIVDIIKQDQGQIITNLAKVLPAIKYVSFTSVNFIIDFLITILLLYQFLVSRNSLENFFRKIIFNEFNDKESFISTTVTTTRRVSLAIFSTAILVGIVMSITFIAVGLPSPVLFAFTAALTSMVPFLVTIIYIVISLGTFIFYGATKATIILIVGFVLNAFTDNIMQPKIINKEIKLSFVASLLGIMGGIQAFGFIGIFLGPIIFNVAYIGIEKLTDDKQTL</sequence>
<evidence type="ECO:0000256" key="6">
    <source>
        <dbReference type="SAM" id="Phobius"/>
    </source>
</evidence>
<keyword evidence="4 6" id="KW-1133">Transmembrane helix</keyword>
<evidence type="ECO:0000313" key="8">
    <source>
        <dbReference type="Proteomes" id="UP000502004"/>
    </source>
</evidence>
<dbReference type="GO" id="GO:0016020">
    <property type="term" value="C:membrane"/>
    <property type="evidence" value="ECO:0007669"/>
    <property type="project" value="UniProtKB-SubCell"/>
</dbReference>
<comment type="similarity">
    <text evidence="2">Belongs to the autoinducer-2 exporter (AI-2E) (TC 2.A.86) family.</text>
</comment>
<organism evidence="7 8">
    <name type="scientific">Allofrancisella inopinata</name>
    <dbReference type="NCBI Taxonomy" id="1085647"/>
    <lineage>
        <taxon>Bacteria</taxon>
        <taxon>Pseudomonadati</taxon>
        <taxon>Pseudomonadota</taxon>
        <taxon>Gammaproteobacteria</taxon>
        <taxon>Thiotrichales</taxon>
        <taxon>Francisellaceae</taxon>
        <taxon>Allofrancisella</taxon>
    </lineage>
</organism>
<keyword evidence="3 6" id="KW-0812">Transmembrane</keyword>
<accession>A0AAE6YJ96</accession>
<evidence type="ECO:0000313" key="7">
    <source>
        <dbReference type="EMBL" id="QIV95787.1"/>
    </source>
</evidence>